<reference evidence="5" key="1">
    <citation type="journal article" date="2019" name="Int. J. Syst. Evol. Microbiol.">
        <title>The Global Catalogue of Microorganisms (GCM) 10K type strain sequencing project: providing services to taxonomists for standard genome sequencing and annotation.</title>
        <authorList>
            <consortium name="The Broad Institute Genomics Platform"/>
            <consortium name="The Broad Institute Genome Sequencing Center for Infectious Disease"/>
            <person name="Wu L."/>
            <person name="Ma J."/>
        </authorList>
    </citation>
    <scope>NUCLEOTIDE SEQUENCE [LARGE SCALE GENOMIC DNA]</scope>
    <source>
        <strain evidence="5">JCM 30531</strain>
    </source>
</reference>
<protein>
    <submittedName>
        <fullName evidence="4">Uncharacterized protein</fullName>
    </submittedName>
</protein>
<sequence length="617" mass="67454">MKRTNTYLTSLALALCLGLPACKQENGNEPDTKKQEQVMPTISYQLTLPSSTDEIVPSELETLRKLFSRNGLEADIASNDPTKWTQTHLAVNFIKGTDGKYHILQLLTGTQGFSPITSLDFLSTDLLPELTHITLIAPKLEKVQLQHLPKLTDLSLTGTAGSQAATLSQLSYELLESLERVVIKDFPKLATTNDDNGSFKLPVEMRNAAGEAIDRLPKLSSLELSGLPAITDLYIEPLHTTLQGGVSLSGLTNLDLLKASHAKFANLNFSAKDYPNLRYLTLHHVEASSATSVQLSALPKLSLFDISHAEGITKAEISECSQLSALTIEGTKVTAPTLSTLPSLKRLTLEENEIASLDLSAFTSVKTVSLAHNRLTNLASVKLPSGIESLNLSGNEELAEADLRPYTSLQSVLIIGLKRGATAQDHDQRGKLSSLRIEGLKQLESLRVPNNSIKSVFVEGESYPALETLDLSYNSLTPAACIWTYAILGPRKKDAEDYDRSIKQSKVSLKPAIFEGQAPFDVVLDANKDFSYADVAQALKAAQFDPSSTGYLFVLRYGTELTSSNDWITGDGIDTTKFTWSFSKRGEYNFRFKFGTYLVLDGVFPAEGFTSKTFKSK</sequence>
<evidence type="ECO:0000313" key="5">
    <source>
        <dbReference type="Proteomes" id="UP000653477"/>
    </source>
</evidence>
<dbReference type="InterPro" id="IPR032675">
    <property type="entry name" value="LRR_dom_sf"/>
</dbReference>
<dbReference type="EMBL" id="BMPU01000001">
    <property type="protein sequence ID" value="GGM46710.1"/>
    <property type="molecule type" value="Genomic_DNA"/>
</dbReference>
<evidence type="ECO:0000256" key="3">
    <source>
        <dbReference type="SAM" id="SignalP"/>
    </source>
</evidence>
<dbReference type="PANTHER" id="PTHR45617">
    <property type="entry name" value="LEUCINE RICH REPEAT FAMILY PROTEIN"/>
    <property type="match status" value="1"/>
</dbReference>
<accession>A0ABQ2H5W2</accession>
<gene>
    <name evidence="4" type="ORF">GCM10007088_01730</name>
</gene>
<keyword evidence="3" id="KW-0732">Signal</keyword>
<keyword evidence="2" id="KW-0677">Repeat</keyword>
<dbReference type="Proteomes" id="UP000653477">
    <property type="component" value="Unassembled WGS sequence"/>
</dbReference>
<dbReference type="RefSeq" id="WP_188807287.1">
    <property type="nucleotide sequence ID" value="NZ_BMPU01000001.1"/>
</dbReference>
<keyword evidence="1" id="KW-0433">Leucine-rich repeat</keyword>
<keyword evidence="5" id="KW-1185">Reference proteome</keyword>
<evidence type="ECO:0000256" key="2">
    <source>
        <dbReference type="ARBA" id="ARBA00022737"/>
    </source>
</evidence>
<dbReference type="SUPFAM" id="SSF52047">
    <property type="entry name" value="RNI-like"/>
    <property type="match status" value="1"/>
</dbReference>
<name>A0ABQ2H5W2_9PORP</name>
<organism evidence="4 5">
    <name type="scientific">Porphyromonas pasteri</name>
    <dbReference type="NCBI Taxonomy" id="1583331"/>
    <lineage>
        <taxon>Bacteria</taxon>
        <taxon>Pseudomonadati</taxon>
        <taxon>Bacteroidota</taxon>
        <taxon>Bacteroidia</taxon>
        <taxon>Bacteroidales</taxon>
        <taxon>Porphyromonadaceae</taxon>
        <taxon>Porphyromonas</taxon>
    </lineage>
</organism>
<dbReference type="PANTHER" id="PTHR45617:SF181">
    <property type="entry name" value="LP04042P"/>
    <property type="match status" value="1"/>
</dbReference>
<evidence type="ECO:0000313" key="4">
    <source>
        <dbReference type="EMBL" id="GGM46710.1"/>
    </source>
</evidence>
<feature type="chain" id="PRO_5046378412" evidence="3">
    <location>
        <begin position="24"/>
        <end position="617"/>
    </location>
</feature>
<evidence type="ECO:0000256" key="1">
    <source>
        <dbReference type="ARBA" id="ARBA00022614"/>
    </source>
</evidence>
<dbReference type="Gene3D" id="3.80.10.10">
    <property type="entry name" value="Ribonuclease Inhibitor"/>
    <property type="match status" value="2"/>
</dbReference>
<comment type="caution">
    <text evidence="4">The sequence shown here is derived from an EMBL/GenBank/DDBJ whole genome shotgun (WGS) entry which is preliminary data.</text>
</comment>
<feature type="signal peptide" evidence="3">
    <location>
        <begin position="1"/>
        <end position="23"/>
    </location>
</feature>
<proteinExistence type="predicted"/>